<keyword evidence="6" id="KW-1185">Reference proteome</keyword>
<dbReference type="AlphaFoldDB" id="A0A4R8WNN0"/>
<dbReference type="EMBL" id="SOFP01000075">
    <property type="protein sequence ID" value="TFC10457.1"/>
    <property type="molecule type" value="Genomic_DNA"/>
</dbReference>
<dbReference type="EMBL" id="SOFP01000037">
    <property type="protein sequence ID" value="TFC16602.1"/>
    <property type="molecule type" value="Genomic_DNA"/>
</dbReference>
<evidence type="ECO:0000313" key="6">
    <source>
        <dbReference type="Proteomes" id="UP000298412"/>
    </source>
</evidence>
<name>A0A4R8WNN0_9MICO</name>
<feature type="non-terminal residue" evidence="3">
    <location>
        <position position="1"/>
    </location>
</feature>
<evidence type="ECO:0000313" key="5">
    <source>
        <dbReference type="EMBL" id="TFC20813.1"/>
    </source>
</evidence>
<feature type="domain" description="Integrase catalytic" evidence="2">
    <location>
        <begin position="3"/>
        <end position="23"/>
    </location>
</feature>
<dbReference type="InterPro" id="IPR001584">
    <property type="entry name" value="Integrase_cat-core"/>
</dbReference>
<dbReference type="Pfam" id="PF13683">
    <property type="entry name" value="rve_3"/>
    <property type="match status" value="1"/>
</dbReference>
<proteinExistence type="predicted"/>
<reference evidence="3 6" key="1">
    <citation type="submission" date="2019-03" db="EMBL/GenBank/DDBJ databases">
        <title>Genomics of glacier-inhabiting Cryobacterium strains.</title>
        <authorList>
            <person name="Liu Q."/>
            <person name="Xin Y.-H."/>
        </authorList>
    </citation>
    <scope>NUCLEOTIDE SEQUENCE [LARGE SCALE GENOMIC DNA]</scope>
    <source>
        <strain evidence="3 6">MDT1-3</strain>
    </source>
</reference>
<dbReference type="GO" id="GO:0015074">
    <property type="term" value="P:DNA integration"/>
    <property type="evidence" value="ECO:0007669"/>
    <property type="project" value="InterPro"/>
</dbReference>
<evidence type="ECO:0000313" key="3">
    <source>
        <dbReference type="EMBL" id="TFC10457.1"/>
    </source>
</evidence>
<evidence type="ECO:0000259" key="2">
    <source>
        <dbReference type="Pfam" id="PF13683"/>
    </source>
</evidence>
<accession>A0A4R8WNN0</accession>
<dbReference type="Proteomes" id="UP000298412">
    <property type="component" value="Unassembled WGS sequence"/>
</dbReference>
<organism evidence="3 6">
    <name type="scientific">Cryobacterium algoritolerans</name>
    <dbReference type="NCBI Taxonomy" id="1259184"/>
    <lineage>
        <taxon>Bacteria</taxon>
        <taxon>Bacillati</taxon>
        <taxon>Actinomycetota</taxon>
        <taxon>Actinomycetes</taxon>
        <taxon>Micrococcales</taxon>
        <taxon>Microbacteriaceae</taxon>
        <taxon>Cryobacterium</taxon>
    </lineage>
</organism>
<gene>
    <name evidence="5" type="ORF">E3O19_00755</name>
    <name evidence="4" type="ORF">E3O19_07020</name>
    <name evidence="3" type="ORF">E3O19_15790</name>
</gene>
<dbReference type="SUPFAM" id="SSF53098">
    <property type="entry name" value="Ribonuclease H-like"/>
    <property type="match status" value="1"/>
</dbReference>
<dbReference type="RefSeq" id="WP_166804401.1">
    <property type="nucleotide sequence ID" value="NZ_SOFP01000007.1"/>
</dbReference>
<comment type="caution">
    <text evidence="3">The sequence shown here is derived from an EMBL/GenBank/DDBJ whole genome shotgun (WGS) entry which is preliminary data.</text>
</comment>
<dbReference type="EMBL" id="SOFP01000007">
    <property type="protein sequence ID" value="TFC20813.1"/>
    <property type="molecule type" value="Genomic_DNA"/>
</dbReference>
<evidence type="ECO:0000313" key="4">
    <source>
        <dbReference type="EMBL" id="TFC16602.1"/>
    </source>
</evidence>
<sequence length="35" mass="3952">TYQAWIHSYNHHRPHTGIGGKSPIDRVHNVSGNNT</sequence>
<evidence type="ECO:0000256" key="1">
    <source>
        <dbReference type="SAM" id="MobiDB-lite"/>
    </source>
</evidence>
<feature type="region of interest" description="Disordered" evidence="1">
    <location>
        <begin position="1"/>
        <end position="35"/>
    </location>
</feature>
<dbReference type="InterPro" id="IPR012337">
    <property type="entry name" value="RNaseH-like_sf"/>
</dbReference>
<protein>
    <submittedName>
        <fullName evidence="3">IS481 family transposase</fullName>
    </submittedName>
</protein>